<protein>
    <submittedName>
        <fullName evidence="2">Uncharacterized protein</fullName>
    </submittedName>
</protein>
<accession>A0A5B7G3T4</accession>
<evidence type="ECO:0000313" key="2">
    <source>
        <dbReference type="EMBL" id="MPC52209.1"/>
    </source>
</evidence>
<name>A0A5B7G3T4_PORTR</name>
<evidence type="ECO:0000313" key="3">
    <source>
        <dbReference type="Proteomes" id="UP000324222"/>
    </source>
</evidence>
<evidence type="ECO:0000256" key="1">
    <source>
        <dbReference type="SAM" id="MobiDB-lite"/>
    </source>
</evidence>
<keyword evidence="3" id="KW-1185">Reference proteome</keyword>
<reference evidence="2 3" key="1">
    <citation type="submission" date="2019-05" db="EMBL/GenBank/DDBJ databases">
        <title>Another draft genome of Portunus trituberculatus and its Hox gene families provides insights of decapod evolution.</title>
        <authorList>
            <person name="Jeong J.-H."/>
            <person name="Song I."/>
            <person name="Kim S."/>
            <person name="Choi T."/>
            <person name="Kim D."/>
            <person name="Ryu S."/>
            <person name="Kim W."/>
        </authorList>
    </citation>
    <scope>NUCLEOTIDE SEQUENCE [LARGE SCALE GENOMIC DNA]</scope>
    <source>
        <tissue evidence="2">Muscle</tissue>
    </source>
</reference>
<dbReference type="AlphaFoldDB" id="A0A5B7G3T4"/>
<proteinExistence type="predicted"/>
<dbReference type="Proteomes" id="UP000324222">
    <property type="component" value="Unassembled WGS sequence"/>
</dbReference>
<dbReference type="EMBL" id="VSRR010010703">
    <property type="protein sequence ID" value="MPC52209.1"/>
    <property type="molecule type" value="Genomic_DNA"/>
</dbReference>
<feature type="region of interest" description="Disordered" evidence="1">
    <location>
        <begin position="129"/>
        <end position="159"/>
    </location>
</feature>
<sequence length="159" mass="18665">MWVFSREFLDWRYIFGTRYLKAHPLRNRYPEEGSLFSHTRTVIRIRTRALGDLSGLQTACVSTEPFIVHSDHFPSSPLRQECIIDNRTQEQPHAYYRVYTKVSKFLPWIYEETKKSSYCASYVPKPDTKKIRVHRKTKGKQESGSLSGRNPLHNKNSAN</sequence>
<organism evidence="2 3">
    <name type="scientific">Portunus trituberculatus</name>
    <name type="common">Swimming crab</name>
    <name type="synonym">Neptunus trituberculatus</name>
    <dbReference type="NCBI Taxonomy" id="210409"/>
    <lineage>
        <taxon>Eukaryota</taxon>
        <taxon>Metazoa</taxon>
        <taxon>Ecdysozoa</taxon>
        <taxon>Arthropoda</taxon>
        <taxon>Crustacea</taxon>
        <taxon>Multicrustacea</taxon>
        <taxon>Malacostraca</taxon>
        <taxon>Eumalacostraca</taxon>
        <taxon>Eucarida</taxon>
        <taxon>Decapoda</taxon>
        <taxon>Pleocyemata</taxon>
        <taxon>Brachyura</taxon>
        <taxon>Eubrachyura</taxon>
        <taxon>Portunoidea</taxon>
        <taxon>Portunidae</taxon>
        <taxon>Portuninae</taxon>
        <taxon>Portunus</taxon>
    </lineage>
</organism>
<dbReference type="OrthoDB" id="6380398at2759"/>
<feature type="compositionally biased region" description="Polar residues" evidence="1">
    <location>
        <begin position="142"/>
        <end position="159"/>
    </location>
</feature>
<gene>
    <name evidence="2" type="ORF">E2C01_046072</name>
</gene>
<comment type="caution">
    <text evidence="2">The sequence shown here is derived from an EMBL/GenBank/DDBJ whole genome shotgun (WGS) entry which is preliminary data.</text>
</comment>